<feature type="region of interest" description="Disordered" evidence="1">
    <location>
        <begin position="107"/>
        <end position="133"/>
    </location>
</feature>
<evidence type="ECO:0000256" key="2">
    <source>
        <dbReference type="SAM" id="SignalP"/>
    </source>
</evidence>
<organism evidence="3 4">
    <name type="scientific">Daphnia sinensis</name>
    <dbReference type="NCBI Taxonomy" id="1820382"/>
    <lineage>
        <taxon>Eukaryota</taxon>
        <taxon>Metazoa</taxon>
        <taxon>Ecdysozoa</taxon>
        <taxon>Arthropoda</taxon>
        <taxon>Crustacea</taxon>
        <taxon>Branchiopoda</taxon>
        <taxon>Diplostraca</taxon>
        <taxon>Cladocera</taxon>
        <taxon>Anomopoda</taxon>
        <taxon>Daphniidae</taxon>
        <taxon>Daphnia</taxon>
        <taxon>Daphnia similis group</taxon>
    </lineage>
</organism>
<protein>
    <submittedName>
        <fullName evidence="3">Uncharacterized protein</fullName>
    </submittedName>
</protein>
<reference evidence="3 4" key="1">
    <citation type="submission" date="2022-05" db="EMBL/GenBank/DDBJ databases">
        <title>A multi-omics perspective on studying reproductive biology in Daphnia sinensis.</title>
        <authorList>
            <person name="Jia J."/>
        </authorList>
    </citation>
    <scope>NUCLEOTIDE SEQUENCE [LARGE SCALE GENOMIC DNA]</scope>
    <source>
        <strain evidence="3 4">WSL</strain>
    </source>
</reference>
<name>A0AAD5KK74_9CRUS</name>
<comment type="caution">
    <text evidence="3">The sequence shown here is derived from an EMBL/GenBank/DDBJ whole genome shotgun (WGS) entry which is preliminary data.</text>
</comment>
<dbReference type="AlphaFoldDB" id="A0AAD5KK74"/>
<feature type="chain" id="PRO_5042024940" evidence="2">
    <location>
        <begin position="25"/>
        <end position="180"/>
    </location>
</feature>
<evidence type="ECO:0000313" key="3">
    <source>
        <dbReference type="EMBL" id="KAI9553357.1"/>
    </source>
</evidence>
<keyword evidence="2" id="KW-0732">Signal</keyword>
<evidence type="ECO:0000256" key="1">
    <source>
        <dbReference type="SAM" id="MobiDB-lite"/>
    </source>
</evidence>
<dbReference type="Proteomes" id="UP000820818">
    <property type="component" value="Linkage Group LG9"/>
</dbReference>
<keyword evidence="4" id="KW-1185">Reference proteome</keyword>
<sequence>MTFVTLRKCTTCFTFLVWLHVSMAWGGAVAYSSASLPNNRSAVMQSGKNSTSNDAMSAMLEGGIFDDGDNPGSSHLPVEATETNLTSTTTSAPMDLPLFYPSLPSHQPGKHNAPHRETYHPLPARRNKDSFRRPTGFAPVKPSFLGFPHISNTRENVGVEINWAAKVGRAHRSFYDFLLA</sequence>
<gene>
    <name evidence="3" type="ORF">GHT06_021257</name>
</gene>
<dbReference type="EMBL" id="WJBH02000009">
    <property type="protein sequence ID" value="KAI9553357.1"/>
    <property type="molecule type" value="Genomic_DNA"/>
</dbReference>
<accession>A0AAD5KK74</accession>
<feature type="signal peptide" evidence="2">
    <location>
        <begin position="1"/>
        <end position="24"/>
    </location>
</feature>
<evidence type="ECO:0000313" key="4">
    <source>
        <dbReference type="Proteomes" id="UP000820818"/>
    </source>
</evidence>
<proteinExistence type="predicted"/>